<reference evidence="2" key="1">
    <citation type="submission" date="2017-05" db="UniProtKB">
        <authorList>
            <consortium name="EnsemblMetazoa"/>
        </authorList>
    </citation>
    <scope>IDENTIFICATION</scope>
</reference>
<organism evidence="2">
    <name type="scientific">Amphimedon queenslandica</name>
    <name type="common">Sponge</name>
    <dbReference type="NCBI Taxonomy" id="400682"/>
    <lineage>
        <taxon>Eukaryota</taxon>
        <taxon>Metazoa</taxon>
        <taxon>Porifera</taxon>
        <taxon>Demospongiae</taxon>
        <taxon>Heteroscleromorpha</taxon>
        <taxon>Haplosclerida</taxon>
        <taxon>Niphatidae</taxon>
        <taxon>Amphimedon</taxon>
    </lineage>
</organism>
<feature type="compositionally biased region" description="Polar residues" evidence="1">
    <location>
        <begin position="171"/>
        <end position="183"/>
    </location>
</feature>
<sequence length="280" mass="30852">METVSCDQSLIVDSHFISQPGGTVDTAIHVIDAESSNVVAHSGVEGSAVIRLTPAADLKYHKVISPHVEGVQSLKSQSGSKFSDCDTLKALLSVDFQDLIQGDKFQFGYIQPGHGTKGCQMSIERAKDIEAMYEVYKGKKQVLIWIKVLKMKRQITDTQSLDGEENHAKKQCTSSGTENSAGSNYQGQLKILSEVQVIVDELGKKHNEASPPSKPFFKKAGKKKEPDITSSSLSLGKRIHYCSECIDQLDKWHSLFEKGVITTAQFAELQSTIMDNIKKF</sequence>
<feature type="region of interest" description="Disordered" evidence="1">
    <location>
        <begin position="161"/>
        <end position="183"/>
    </location>
</feature>
<accession>A0A1X7VUW7</accession>
<dbReference type="AlphaFoldDB" id="A0A1X7VUW7"/>
<protein>
    <submittedName>
        <fullName evidence="2">Uncharacterized protein</fullName>
    </submittedName>
</protein>
<proteinExistence type="predicted"/>
<dbReference type="InParanoid" id="A0A1X7VUW7"/>
<dbReference type="EnsemblMetazoa" id="Aqu2.1.43193_001">
    <property type="protein sequence ID" value="Aqu2.1.43193_001"/>
    <property type="gene ID" value="Aqu2.1.43193"/>
</dbReference>
<name>A0A1X7VUW7_AMPQE</name>
<evidence type="ECO:0000256" key="1">
    <source>
        <dbReference type="SAM" id="MobiDB-lite"/>
    </source>
</evidence>
<evidence type="ECO:0000313" key="2">
    <source>
        <dbReference type="EnsemblMetazoa" id="Aqu2.1.43193_001"/>
    </source>
</evidence>
<feature type="region of interest" description="Disordered" evidence="1">
    <location>
        <begin position="205"/>
        <end position="230"/>
    </location>
</feature>